<dbReference type="Proteomes" id="UP000632498">
    <property type="component" value="Unassembled WGS sequence"/>
</dbReference>
<accession>A0A917BSR3</accession>
<sequence>MSLENVKEQMTQMLGELEALNATVKFDCKEDGIIFLDATQEPAQLSEEDDFADCTIRISTKNLEKLIAGKLDPMLAYTMGKLKIKGSMGTALKLTNLLN</sequence>
<evidence type="ECO:0000313" key="2">
    <source>
        <dbReference type="EMBL" id="GGF55448.1"/>
    </source>
</evidence>
<dbReference type="AlphaFoldDB" id="A0A917BSR3"/>
<protein>
    <recommendedName>
        <fullName evidence="1">SCP2 domain-containing protein</fullName>
    </recommendedName>
</protein>
<dbReference type="InterPro" id="IPR036527">
    <property type="entry name" value="SCP2_sterol-bd_dom_sf"/>
</dbReference>
<keyword evidence="3" id="KW-1185">Reference proteome</keyword>
<evidence type="ECO:0000259" key="1">
    <source>
        <dbReference type="Pfam" id="PF02036"/>
    </source>
</evidence>
<dbReference type="PANTHER" id="PTHR10094:SF25">
    <property type="entry name" value="SCP2 STEROL-BINDING DOMAIN-CONTAINING PROTEIN 1"/>
    <property type="match status" value="1"/>
</dbReference>
<dbReference type="Pfam" id="PF02036">
    <property type="entry name" value="SCP2"/>
    <property type="match status" value="1"/>
</dbReference>
<evidence type="ECO:0000313" key="3">
    <source>
        <dbReference type="Proteomes" id="UP000632498"/>
    </source>
</evidence>
<proteinExistence type="predicted"/>
<dbReference type="GO" id="GO:0005829">
    <property type="term" value="C:cytosol"/>
    <property type="evidence" value="ECO:0007669"/>
    <property type="project" value="TreeGrafter"/>
</dbReference>
<organism evidence="2 3">
    <name type="scientific">Terasakiella brassicae</name>
    <dbReference type="NCBI Taxonomy" id="1634917"/>
    <lineage>
        <taxon>Bacteria</taxon>
        <taxon>Pseudomonadati</taxon>
        <taxon>Pseudomonadota</taxon>
        <taxon>Alphaproteobacteria</taxon>
        <taxon>Rhodospirillales</taxon>
        <taxon>Terasakiellaceae</taxon>
        <taxon>Terasakiella</taxon>
    </lineage>
</organism>
<dbReference type="RefSeq" id="WP_188661437.1">
    <property type="nucleotide sequence ID" value="NZ_BMHV01000003.1"/>
</dbReference>
<feature type="domain" description="SCP2" evidence="1">
    <location>
        <begin position="5"/>
        <end position="98"/>
    </location>
</feature>
<name>A0A917BSR3_9PROT</name>
<reference evidence="2" key="1">
    <citation type="journal article" date="2014" name="Int. J. Syst. Evol. Microbiol.">
        <title>Complete genome sequence of Corynebacterium casei LMG S-19264T (=DSM 44701T), isolated from a smear-ripened cheese.</title>
        <authorList>
            <consortium name="US DOE Joint Genome Institute (JGI-PGF)"/>
            <person name="Walter F."/>
            <person name="Albersmeier A."/>
            <person name="Kalinowski J."/>
            <person name="Ruckert C."/>
        </authorList>
    </citation>
    <scope>NUCLEOTIDE SEQUENCE</scope>
    <source>
        <strain evidence="2">CGMCC 1.15254</strain>
    </source>
</reference>
<comment type="caution">
    <text evidence="2">The sequence shown here is derived from an EMBL/GenBank/DDBJ whole genome shotgun (WGS) entry which is preliminary data.</text>
</comment>
<dbReference type="EMBL" id="BMHV01000003">
    <property type="protein sequence ID" value="GGF55448.1"/>
    <property type="molecule type" value="Genomic_DNA"/>
</dbReference>
<gene>
    <name evidence="2" type="ORF">GCM10011332_06060</name>
</gene>
<dbReference type="SUPFAM" id="SSF55718">
    <property type="entry name" value="SCP-like"/>
    <property type="match status" value="1"/>
</dbReference>
<dbReference type="InterPro" id="IPR003033">
    <property type="entry name" value="SCP2_sterol-bd_dom"/>
</dbReference>
<reference evidence="2" key="2">
    <citation type="submission" date="2020-09" db="EMBL/GenBank/DDBJ databases">
        <authorList>
            <person name="Sun Q."/>
            <person name="Zhou Y."/>
        </authorList>
    </citation>
    <scope>NUCLEOTIDE SEQUENCE</scope>
    <source>
        <strain evidence="2">CGMCC 1.15254</strain>
    </source>
</reference>
<dbReference type="PANTHER" id="PTHR10094">
    <property type="entry name" value="STEROL CARRIER PROTEIN 2 SCP-2 FAMILY PROTEIN"/>
    <property type="match status" value="1"/>
</dbReference>
<dbReference type="Gene3D" id="3.30.1050.10">
    <property type="entry name" value="SCP2 sterol-binding domain"/>
    <property type="match status" value="1"/>
</dbReference>